<accession>A0AAU9D027</accession>
<reference evidence="3 4" key="1">
    <citation type="journal article" date="2023" name="Microbiol. Spectr.">
        <title>Symbiosis of Carpenter Bees with Uncharacterized Lactic Acid Bacteria Showing NAD Auxotrophy.</title>
        <authorList>
            <person name="Kawasaki S."/>
            <person name="Ozawa K."/>
            <person name="Mori T."/>
            <person name="Yamamoto A."/>
            <person name="Ito M."/>
            <person name="Ohkuma M."/>
            <person name="Sakamoto M."/>
            <person name="Matsutani M."/>
        </authorList>
    </citation>
    <scope>NUCLEOTIDE SEQUENCE [LARGE SCALE GENOMIC DNA]</scope>
    <source>
        <strain evidence="3 4">XA3</strain>
    </source>
</reference>
<dbReference type="Proteomes" id="UP001321861">
    <property type="component" value="Chromosome"/>
</dbReference>
<organism evidence="3 4">
    <name type="scientific">Xylocopilactobacillus apicola</name>
    <dbReference type="NCBI Taxonomy" id="2932184"/>
    <lineage>
        <taxon>Bacteria</taxon>
        <taxon>Bacillati</taxon>
        <taxon>Bacillota</taxon>
        <taxon>Bacilli</taxon>
        <taxon>Lactobacillales</taxon>
        <taxon>Lactobacillaceae</taxon>
        <taxon>Xylocopilactobacillus</taxon>
    </lineage>
</organism>
<evidence type="ECO:0000256" key="2">
    <source>
        <dbReference type="SAM" id="Phobius"/>
    </source>
</evidence>
<evidence type="ECO:0008006" key="5">
    <source>
        <dbReference type="Google" id="ProtNLM"/>
    </source>
</evidence>
<evidence type="ECO:0000313" key="4">
    <source>
        <dbReference type="Proteomes" id="UP001321861"/>
    </source>
</evidence>
<keyword evidence="4" id="KW-1185">Reference proteome</keyword>
<evidence type="ECO:0000313" key="3">
    <source>
        <dbReference type="EMBL" id="BDR59609.1"/>
    </source>
</evidence>
<feature type="compositionally biased region" description="Polar residues" evidence="1">
    <location>
        <begin position="94"/>
        <end position="109"/>
    </location>
</feature>
<feature type="region of interest" description="Disordered" evidence="1">
    <location>
        <begin position="1"/>
        <end position="114"/>
    </location>
</feature>
<name>A0AAU9D027_9LACO</name>
<evidence type="ECO:0000256" key="1">
    <source>
        <dbReference type="SAM" id="MobiDB-lite"/>
    </source>
</evidence>
<gene>
    <name evidence="3" type="ORF">XA3_20500</name>
</gene>
<sequence>MFNDRGEAIPKYVPDAEQSPQVPEIEEPPVSEHSFPRRGNNSPKNHVAQPEPPQEAPVVPKIESPTPPKAIQNTPSQTGHVARADRIQEAAASKRNSNAQNFSTPTENYSADEGPVDDITNVSFEEVPKKKHKVARFIVTVIFALLLVLLAIFAFRFFQGASLGGKEVDVSELQDTKVKFVRGVDQKTALNTPKKLTLTFNGSYQKSIPVQNLVVLADGKPVEFKTDEKQVEFSKHEYKLTGEVSGLEKFENNFSVRIMSDQKNILYQSSTTKLTFPFDLAGTAWKVKYRSDVKSPGKTLSIYFLNDRTYEETIETESVKYADTNNVKKWEHGAVTGTIVQGTSDDGSIRYLTNPQSFVETQYLSSYKKGKEPITRLKYQSGQVPEDLNDYRHEIRLKNDRLYFFLPGANENLKTQVFLFEEIRPRDVEAFSKINDKPQIKQAGLTSNPAVASDIRRRILQKFIDQLNYTPTDENLPHFNTIFYDSPNGEQTTGLITYFNEGKDNNLMKFILYRNGRLNVYPLNSGFEVPKAYTLNIYKDIKSDNYKKLPDFKK</sequence>
<keyword evidence="2" id="KW-1133">Transmembrane helix</keyword>
<dbReference type="AlphaFoldDB" id="A0AAU9D027"/>
<proteinExistence type="predicted"/>
<protein>
    <recommendedName>
        <fullName evidence="5">DUF4179 domain-containing protein</fullName>
    </recommendedName>
</protein>
<dbReference type="EMBL" id="AP026802">
    <property type="protein sequence ID" value="BDR59609.1"/>
    <property type="molecule type" value="Genomic_DNA"/>
</dbReference>
<keyword evidence="2" id="KW-0812">Transmembrane</keyword>
<keyword evidence="2" id="KW-0472">Membrane</keyword>
<dbReference type="KEGG" id="xap:XA3_20500"/>
<feature type="transmembrane region" description="Helical" evidence="2">
    <location>
        <begin position="137"/>
        <end position="158"/>
    </location>
</feature>